<evidence type="ECO:0000256" key="3">
    <source>
        <dbReference type="ARBA" id="ARBA00022722"/>
    </source>
</evidence>
<evidence type="ECO:0000256" key="1">
    <source>
        <dbReference type="ARBA" id="ARBA00005915"/>
    </source>
</evidence>
<feature type="domain" description="DHHA1" evidence="7">
    <location>
        <begin position="390"/>
        <end position="471"/>
    </location>
</feature>
<dbReference type="Proteomes" id="UP000014216">
    <property type="component" value="Unassembled WGS sequence"/>
</dbReference>
<dbReference type="GO" id="GO:0006281">
    <property type="term" value="P:DNA repair"/>
    <property type="evidence" value="ECO:0007669"/>
    <property type="project" value="InterPro"/>
</dbReference>
<dbReference type="NCBIfam" id="TIGR00644">
    <property type="entry name" value="recJ"/>
    <property type="match status" value="1"/>
</dbReference>
<dbReference type="InterPro" id="IPR001667">
    <property type="entry name" value="DDH_dom"/>
</dbReference>
<evidence type="ECO:0000256" key="5">
    <source>
        <dbReference type="ARBA" id="ARBA00022839"/>
    </source>
</evidence>
<dbReference type="EMBL" id="APJX01000002">
    <property type="protein sequence ID" value="EMS80831.1"/>
    <property type="molecule type" value="Genomic_DNA"/>
</dbReference>
<dbReference type="Pfam" id="PF17768">
    <property type="entry name" value="RecJ_OB"/>
    <property type="match status" value="1"/>
</dbReference>
<dbReference type="PANTHER" id="PTHR30255">
    <property type="entry name" value="SINGLE-STRANDED-DNA-SPECIFIC EXONUCLEASE RECJ"/>
    <property type="match status" value="1"/>
</dbReference>
<dbReference type="InterPro" id="IPR004610">
    <property type="entry name" value="RecJ"/>
</dbReference>
<name>S0G7E8_9BACT</name>
<dbReference type="AlphaFoldDB" id="S0G7E8"/>
<dbReference type="InterPro" id="IPR038763">
    <property type="entry name" value="DHH_sf"/>
</dbReference>
<evidence type="ECO:0000259" key="7">
    <source>
        <dbReference type="Pfam" id="PF02272"/>
    </source>
</evidence>
<evidence type="ECO:0000313" key="10">
    <source>
        <dbReference type="Proteomes" id="UP000014216"/>
    </source>
</evidence>
<feature type="domain" description="RecJ OB" evidence="8">
    <location>
        <begin position="494"/>
        <end position="598"/>
    </location>
</feature>
<evidence type="ECO:0000259" key="8">
    <source>
        <dbReference type="Pfam" id="PF17768"/>
    </source>
</evidence>
<dbReference type="InterPro" id="IPR041122">
    <property type="entry name" value="RecJ_OB"/>
</dbReference>
<comment type="caution">
    <text evidence="9">The sequence shown here is derived from an EMBL/GenBank/DDBJ whole genome shotgun (WGS) entry which is preliminary data.</text>
</comment>
<dbReference type="Gene3D" id="3.10.310.30">
    <property type="match status" value="1"/>
</dbReference>
<dbReference type="Pfam" id="PF01368">
    <property type="entry name" value="DHH"/>
    <property type="match status" value="1"/>
</dbReference>
<dbReference type="SUPFAM" id="SSF64182">
    <property type="entry name" value="DHH phosphoesterases"/>
    <property type="match status" value="1"/>
</dbReference>
<organism evidence="9 10">
    <name type="scientific">Desulfotignum phosphitoxidans DSM 13687</name>
    <dbReference type="NCBI Taxonomy" id="1286635"/>
    <lineage>
        <taxon>Bacteria</taxon>
        <taxon>Pseudomonadati</taxon>
        <taxon>Thermodesulfobacteriota</taxon>
        <taxon>Desulfobacteria</taxon>
        <taxon>Desulfobacterales</taxon>
        <taxon>Desulfobacteraceae</taxon>
        <taxon>Desulfotignum</taxon>
    </lineage>
</organism>
<evidence type="ECO:0000313" key="9">
    <source>
        <dbReference type="EMBL" id="EMS80831.1"/>
    </source>
</evidence>
<dbReference type="GO" id="GO:0006310">
    <property type="term" value="P:DNA recombination"/>
    <property type="evidence" value="ECO:0007669"/>
    <property type="project" value="InterPro"/>
</dbReference>
<dbReference type="GO" id="GO:0003676">
    <property type="term" value="F:nucleic acid binding"/>
    <property type="evidence" value="ECO:0007669"/>
    <property type="project" value="InterPro"/>
</dbReference>
<accession>S0G7E8</accession>
<dbReference type="Pfam" id="PF02272">
    <property type="entry name" value="DHHA1"/>
    <property type="match status" value="1"/>
</dbReference>
<gene>
    <name evidence="9" type="primary">rpfG2</name>
    <name evidence="9" type="ORF">Dpo_2c05340</name>
</gene>
<reference evidence="9 10" key="1">
    <citation type="journal article" date="2013" name="Genome Announc.">
        <title>Draft Genome Sequence of Desulfotignum phosphitoxidans DSM 13687 Strain FiPS-3.</title>
        <authorList>
            <person name="Poehlein A."/>
            <person name="Daniel R."/>
            <person name="Simeonova D.D."/>
        </authorList>
    </citation>
    <scope>NUCLEOTIDE SEQUENCE [LARGE SCALE GENOMIC DNA]</scope>
    <source>
        <strain evidence="9 10">DSM 13687</strain>
    </source>
</reference>
<keyword evidence="10" id="KW-1185">Reference proteome</keyword>
<dbReference type="GO" id="GO:0008409">
    <property type="term" value="F:5'-3' exonuclease activity"/>
    <property type="evidence" value="ECO:0007669"/>
    <property type="project" value="InterPro"/>
</dbReference>
<comment type="similarity">
    <text evidence="1">Belongs to the RecJ family.</text>
</comment>
<dbReference type="PATRIC" id="fig|1286635.3.peg.1511"/>
<keyword evidence="4 9" id="KW-0378">Hydrolase</keyword>
<keyword evidence="3" id="KW-0540">Nuclease</keyword>
<dbReference type="InterPro" id="IPR003156">
    <property type="entry name" value="DHHA1_dom"/>
</dbReference>
<evidence type="ECO:0000256" key="4">
    <source>
        <dbReference type="ARBA" id="ARBA00022801"/>
    </source>
</evidence>
<feature type="domain" description="DDH" evidence="6">
    <location>
        <begin position="110"/>
        <end position="243"/>
    </location>
</feature>
<dbReference type="Gene3D" id="3.90.1640.30">
    <property type="match status" value="1"/>
</dbReference>
<evidence type="ECO:0000256" key="2">
    <source>
        <dbReference type="ARBA" id="ARBA00019841"/>
    </source>
</evidence>
<proteinExistence type="inferred from homology"/>
<sequence>MFLNIGQSGLNFRPGAIDNFWQPLYKIHHMPIKTHVTYADIDPDNARRLSQELGCHPVTAGLIWHRGFTTVESARFYLNPDFSRLTDPFAMKDMQKAVERIYFAVINREKILIFGDFDADGVTATALLHEFLSCVTDRITWYIPHRIKEGYGLLPEHIQMAAEQAVDLIITVDCGISGTDAVAAAAIEDMDVIITDHHEPGPVLPQAVAILDPKQPDCPSGLSFLAGVGVAFFLVMGLRKFFREKGIWESCPEPRLLPFLDLFAMGTIGDMVPLINENRVLSMAGIRQMQKNARPGIQALAKAARIDVTRLDSDDISFKMVPRINAAGRMSHARICVSLLTSQTLADAEKIAFLLDDLNAQRQTIEQEIIMQIERRIHDNPSLLENRLLMLWDKHWNPSVLGIAASKLSKKYVCPVLLLSCNHEMAVGSGRSINNINIHKALTAHAHLLEKFGGHAMASGLTLSLDRLTDLATGLQTHLQTHYTREDFSKTLTIDAILDISDIRLDLVRDLDRLRPFGMNNPEPLFLARHLKVVSSQIIGRCHRKMMLQSADNQSGPVVEAFHFNVPDTRQLPVFYEQLAFRLKQSKFKADTPQMIVEEM</sequence>
<dbReference type="InterPro" id="IPR051673">
    <property type="entry name" value="SSDNA_exonuclease_RecJ"/>
</dbReference>
<protein>
    <recommendedName>
        <fullName evidence="2">Single-stranded-DNA-specific exonuclease RecJ</fullName>
    </recommendedName>
</protein>
<keyword evidence="5" id="KW-0269">Exonuclease</keyword>
<dbReference type="PANTHER" id="PTHR30255:SF2">
    <property type="entry name" value="SINGLE-STRANDED-DNA-SPECIFIC EXONUCLEASE RECJ"/>
    <property type="match status" value="1"/>
</dbReference>
<evidence type="ECO:0000259" key="6">
    <source>
        <dbReference type="Pfam" id="PF01368"/>
    </source>
</evidence>